<comment type="caution">
    <text evidence="2">The sequence shown here is derived from an EMBL/GenBank/DDBJ whole genome shotgun (WGS) entry which is preliminary data.</text>
</comment>
<evidence type="ECO:0008006" key="4">
    <source>
        <dbReference type="Google" id="ProtNLM"/>
    </source>
</evidence>
<proteinExistence type="predicted"/>
<name>A0A1L8MMV8_9STRE</name>
<evidence type="ECO:0000256" key="1">
    <source>
        <dbReference type="SAM" id="Phobius"/>
    </source>
</evidence>
<sequence length="180" mass="19616">MTKKPTQTIAYASILVAFGILIPMIMPIKIIIGPASFTLASHLPLFLATFISLPVAIFVALGTTLGFFLAGFPIVIVMRAFSHLAFAGIAAAFIKKRPEILQNPLQLVPFALIINLIHALAEFLVVLLMTRTAHTEMSYIWSILGLVGLGTLIHGMVDFFLASWLWVTLTKKLGLKIATN</sequence>
<feature type="transmembrane region" description="Helical" evidence="1">
    <location>
        <begin position="139"/>
        <end position="167"/>
    </location>
</feature>
<feature type="transmembrane region" description="Helical" evidence="1">
    <location>
        <begin position="106"/>
        <end position="127"/>
    </location>
</feature>
<keyword evidence="3" id="KW-1185">Reference proteome</keyword>
<dbReference type="RefSeq" id="WP_071792744.1">
    <property type="nucleotide sequence ID" value="NZ_LZDD01000001.1"/>
</dbReference>
<protein>
    <recommendedName>
        <fullName evidence="4">Niacin transporter NiaX</fullName>
    </recommendedName>
</protein>
<dbReference type="EMBL" id="LZDD01000001">
    <property type="protein sequence ID" value="OJF72087.1"/>
    <property type="molecule type" value="Genomic_DNA"/>
</dbReference>
<keyword evidence="1" id="KW-0472">Membrane</keyword>
<gene>
    <name evidence="2" type="ORF">A9Q68_00670</name>
</gene>
<feature type="transmembrane region" description="Helical" evidence="1">
    <location>
        <begin position="12"/>
        <end position="32"/>
    </location>
</feature>
<dbReference type="STRING" id="1856638.A9Q68_00670"/>
<dbReference type="OrthoDB" id="1631895at2"/>
<reference evidence="3" key="1">
    <citation type="submission" date="2016-06" db="EMBL/GenBank/DDBJ databases">
        <authorList>
            <person name="de Vries S.P.W."/>
            <person name="Hadjirin N.F."/>
            <person name="Lay E.M."/>
            <person name="Zadoks R.N."/>
            <person name="Peacock S.J."/>
            <person name="Parkhill J."/>
            <person name="Grant A.J."/>
            <person name="Mcdougall S."/>
            <person name="Holmes M.A."/>
        </authorList>
    </citation>
    <scope>NUCLEOTIDE SEQUENCE [LARGE SCALE GENOMIC DNA]</scope>
    <source>
        <strain evidence="3">NZ1587</strain>
    </source>
</reference>
<dbReference type="Proteomes" id="UP000182015">
    <property type="component" value="Unassembled WGS sequence"/>
</dbReference>
<evidence type="ECO:0000313" key="3">
    <source>
        <dbReference type="Proteomes" id="UP000182015"/>
    </source>
</evidence>
<organism evidence="2 3">
    <name type="scientific">Streptococcus bovimastitidis</name>
    <dbReference type="NCBI Taxonomy" id="1856638"/>
    <lineage>
        <taxon>Bacteria</taxon>
        <taxon>Bacillati</taxon>
        <taxon>Bacillota</taxon>
        <taxon>Bacilli</taxon>
        <taxon>Lactobacillales</taxon>
        <taxon>Streptococcaceae</taxon>
        <taxon>Streptococcus</taxon>
    </lineage>
</organism>
<evidence type="ECO:0000313" key="2">
    <source>
        <dbReference type="EMBL" id="OJF72087.1"/>
    </source>
</evidence>
<feature type="transmembrane region" description="Helical" evidence="1">
    <location>
        <begin position="44"/>
        <end position="68"/>
    </location>
</feature>
<accession>A0A1L8MMV8</accession>
<dbReference type="AlphaFoldDB" id="A0A1L8MMV8"/>
<keyword evidence="1" id="KW-1133">Transmembrane helix</keyword>
<feature type="transmembrane region" description="Helical" evidence="1">
    <location>
        <begin position="74"/>
        <end position="94"/>
    </location>
</feature>
<keyword evidence="1" id="KW-0812">Transmembrane</keyword>